<organism evidence="2 3">
    <name type="scientific">Daedalea quercina L-15889</name>
    <dbReference type="NCBI Taxonomy" id="1314783"/>
    <lineage>
        <taxon>Eukaryota</taxon>
        <taxon>Fungi</taxon>
        <taxon>Dikarya</taxon>
        <taxon>Basidiomycota</taxon>
        <taxon>Agaricomycotina</taxon>
        <taxon>Agaricomycetes</taxon>
        <taxon>Polyporales</taxon>
        <taxon>Fomitopsis</taxon>
    </lineage>
</organism>
<dbReference type="Proteomes" id="UP000076727">
    <property type="component" value="Unassembled WGS sequence"/>
</dbReference>
<dbReference type="EMBL" id="KV429094">
    <property type="protein sequence ID" value="KZT66110.1"/>
    <property type="molecule type" value="Genomic_DNA"/>
</dbReference>
<protein>
    <submittedName>
        <fullName evidence="2">Uncharacterized protein</fullName>
    </submittedName>
</protein>
<feature type="region of interest" description="Disordered" evidence="1">
    <location>
        <begin position="124"/>
        <end position="310"/>
    </location>
</feature>
<name>A0A165MTT6_9APHY</name>
<feature type="compositionally biased region" description="Basic residues" evidence="1">
    <location>
        <begin position="262"/>
        <end position="272"/>
    </location>
</feature>
<feature type="compositionally biased region" description="Pro residues" evidence="1">
    <location>
        <begin position="130"/>
        <end position="141"/>
    </location>
</feature>
<evidence type="ECO:0000313" key="2">
    <source>
        <dbReference type="EMBL" id="KZT66110.1"/>
    </source>
</evidence>
<feature type="compositionally biased region" description="Polar residues" evidence="1">
    <location>
        <begin position="213"/>
        <end position="225"/>
    </location>
</feature>
<evidence type="ECO:0000313" key="3">
    <source>
        <dbReference type="Proteomes" id="UP000076727"/>
    </source>
</evidence>
<gene>
    <name evidence="2" type="ORF">DAEQUDRAFT_480919</name>
</gene>
<feature type="compositionally biased region" description="Basic and acidic residues" evidence="1">
    <location>
        <begin position="244"/>
        <end position="257"/>
    </location>
</feature>
<reference evidence="2 3" key="1">
    <citation type="journal article" date="2016" name="Mol. Biol. Evol.">
        <title>Comparative Genomics of Early-Diverging Mushroom-Forming Fungi Provides Insights into the Origins of Lignocellulose Decay Capabilities.</title>
        <authorList>
            <person name="Nagy L.G."/>
            <person name="Riley R."/>
            <person name="Tritt A."/>
            <person name="Adam C."/>
            <person name="Daum C."/>
            <person name="Floudas D."/>
            <person name="Sun H."/>
            <person name="Yadav J.S."/>
            <person name="Pangilinan J."/>
            <person name="Larsson K.H."/>
            <person name="Matsuura K."/>
            <person name="Barry K."/>
            <person name="Labutti K."/>
            <person name="Kuo R."/>
            <person name="Ohm R.A."/>
            <person name="Bhattacharya S.S."/>
            <person name="Shirouzu T."/>
            <person name="Yoshinaga Y."/>
            <person name="Martin F.M."/>
            <person name="Grigoriev I.V."/>
            <person name="Hibbett D.S."/>
        </authorList>
    </citation>
    <scope>NUCLEOTIDE SEQUENCE [LARGE SCALE GENOMIC DNA]</scope>
    <source>
        <strain evidence="2 3">L-15889</strain>
    </source>
</reference>
<accession>A0A165MTT6</accession>
<keyword evidence="3" id="KW-1185">Reference proteome</keyword>
<dbReference type="AlphaFoldDB" id="A0A165MTT6"/>
<feature type="region of interest" description="Disordered" evidence="1">
    <location>
        <begin position="1"/>
        <end position="20"/>
    </location>
</feature>
<feature type="compositionally biased region" description="Low complexity" evidence="1">
    <location>
        <begin position="1"/>
        <end position="17"/>
    </location>
</feature>
<proteinExistence type="predicted"/>
<evidence type="ECO:0000256" key="1">
    <source>
        <dbReference type="SAM" id="MobiDB-lite"/>
    </source>
</evidence>
<sequence length="310" mass="33387">MRPSVSALAPSGAPPSAESTTLPLHWCQQLLWNRSRCASAGLPDRSSCMQGTPEGAPARLAGDHTSARRSLWQVCLFSGRYVLLNWIAPFSVELFRAPRLAARASRARWATADVTHDRTRATACNCNLRSPPPPPPPPPPRHQTRLIRAGDDGRSVRATGASTQTLLPRGWGQGEPPGLSSRHRCGLRAWTQGLRTGHSRDTDRAPGSLGALRTQSDSRSLNGSSRAEGGAAGCGARQITTRPSEVRGEKAGGDAHVWKWARNPKRKQGRKAGRQEGRDGWGNRKRGDPLRAGRACLGDAPDSLPAQPDR</sequence>
<feature type="compositionally biased region" description="Basic and acidic residues" evidence="1">
    <location>
        <begin position="273"/>
        <end position="291"/>
    </location>
</feature>